<dbReference type="Pfam" id="PF14033">
    <property type="entry name" value="DUF4246"/>
    <property type="match status" value="2"/>
</dbReference>
<feature type="region of interest" description="Disordered" evidence="1">
    <location>
        <begin position="100"/>
        <end position="127"/>
    </location>
</feature>
<dbReference type="PANTHER" id="PTHR33119:SF1">
    <property type="entry name" value="FE2OG DIOXYGENASE DOMAIN-CONTAINING PROTEIN"/>
    <property type="match status" value="1"/>
</dbReference>
<feature type="domain" description="DUF4246" evidence="2">
    <location>
        <begin position="25"/>
        <end position="246"/>
    </location>
</feature>
<name>A0A8H6EJV0_9HELO</name>
<dbReference type="AlphaFoldDB" id="A0A8H6EJV0"/>
<evidence type="ECO:0000313" key="3">
    <source>
        <dbReference type="EMBL" id="KAF5874938.1"/>
    </source>
</evidence>
<evidence type="ECO:0000313" key="4">
    <source>
        <dbReference type="Proteomes" id="UP000531561"/>
    </source>
</evidence>
<protein>
    <recommendedName>
        <fullName evidence="2">DUF4246 domain-containing protein</fullName>
    </recommendedName>
</protein>
<dbReference type="GeneID" id="59257489"/>
<sequence>MELYGGPIRRQRDDNQSAREEAQNWIESTNYQWLPFEVELDKTSDTSVRVTSYINNLHPIKNKGLYGIIEQLATLGTEPWNDCLLKREHGRVPTRIRTHGTVGQEEELGESLATTERSNDNDLNHPEPGTAFTYEEWKEGKNGKSIVDQAVWEGIPEHAWRSEGRHKYIDTAHEFYSISLQESFRDKGLQGFVQIGSIDLGERDKQFPGTDWNIDGTRSEHIAATSIYFYDVQNIVNMQISFRQKTCDLGSIAVEEGRLLSWSNALQYKLEPFTRSSLTEPGNAKFIKLMLVDPHYRICSTQNVPPQSHDWWVNEVFAEESLGKKLPTELLNMIDKVVDVWPIGRDEAKRDRDNLLEEHRWAKEAEVRLAEAWYGWCCCARHMAGYCRDH</sequence>
<dbReference type="Proteomes" id="UP000531561">
    <property type="component" value="Unassembled WGS sequence"/>
</dbReference>
<evidence type="ECO:0000259" key="2">
    <source>
        <dbReference type="Pfam" id="PF14033"/>
    </source>
</evidence>
<keyword evidence="4" id="KW-1185">Reference proteome</keyword>
<dbReference type="PANTHER" id="PTHR33119">
    <property type="entry name" value="IFI3P"/>
    <property type="match status" value="1"/>
</dbReference>
<comment type="caution">
    <text evidence="3">The sequence shown here is derived from an EMBL/GenBank/DDBJ whole genome shotgun (WGS) entry which is preliminary data.</text>
</comment>
<dbReference type="EMBL" id="JABFCT010000006">
    <property type="protein sequence ID" value="KAF5874938.1"/>
    <property type="molecule type" value="Genomic_DNA"/>
</dbReference>
<dbReference type="InterPro" id="IPR049192">
    <property type="entry name" value="DUF4246_C"/>
</dbReference>
<feature type="domain" description="DUF4246" evidence="2">
    <location>
        <begin position="248"/>
        <end position="314"/>
    </location>
</feature>
<evidence type="ECO:0000256" key="1">
    <source>
        <dbReference type="SAM" id="MobiDB-lite"/>
    </source>
</evidence>
<reference evidence="3 4" key="1">
    <citation type="journal article" date="2020" name="Phytopathology">
        <title>A high-quality genome resource of Botrytis fragariae, a new and rapidly spreading fungal pathogen causing strawberry gray mold in the U.S.A.</title>
        <authorList>
            <person name="Wu Y."/>
            <person name="Saski C.A."/>
            <person name="Schnabel G."/>
            <person name="Xiao S."/>
            <person name="Hu M."/>
        </authorList>
    </citation>
    <scope>NUCLEOTIDE SEQUENCE [LARGE SCALE GENOMIC DNA]</scope>
    <source>
        <strain evidence="3 4">BVB16</strain>
    </source>
</reference>
<dbReference type="InterPro" id="IPR025340">
    <property type="entry name" value="DUF4246"/>
</dbReference>
<dbReference type="RefSeq" id="XP_037193884.1">
    <property type="nucleotide sequence ID" value="XM_037333797.1"/>
</dbReference>
<organism evidence="3 4">
    <name type="scientific">Botrytis fragariae</name>
    <dbReference type="NCBI Taxonomy" id="1964551"/>
    <lineage>
        <taxon>Eukaryota</taxon>
        <taxon>Fungi</taxon>
        <taxon>Dikarya</taxon>
        <taxon>Ascomycota</taxon>
        <taxon>Pezizomycotina</taxon>
        <taxon>Leotiomycetes</taxon>
        <taxon>Helotiales</taxon>
        <taxon>Sclerotiniaceae</taxon>
        <taxon>Botrytis</taxon>
    </lineage>
</organism>
<dbReference type="OrthoDB" id="415532at2759"/>
<gene>
    <name evidence="3" type="ORF">Bfra_003391</name>
</gene>
<accession>A0A8H6EJV0</accession>
<proteinExistence type="predicted"/>